<sequence length="44" mass="5449">MKQYFRLQAERLVSWLIYNGCPGLFLMLGFKYFYFRPKFVYCPI</sequence>
<evidence type="ECO:0000313" key="1">
    <source>
        <dbReference type="EMBL" id="JAD64567.1"/>
    </source>
</evidence>
<dbReference type="EMBL" id="GBRH01233328">
    <property type="protein sequence ID" value="JAD64567.1"/>
    <property type="molecule type" value="Transcribed_RNA"/>
</dbReference>
<name>A0A0A9Q1Q2_ARUDO</name>
<proteinExistence type="predicted"/>
<accession>A0A0A9Q1Q2</accession>
<reference evidence="1" key="2">
    <citation type="journal article" date="2015" name="Data Brief">
        <title>Shoot transcriptome of the giant reed, Arundo donax.</title>
        <authorList>
            <person name="Barrero R.A."/>
            <person name="Guerrero F.D."/>
            <person name="Moolhuijzen P."/>
            <person name="Goolsby J.A."/>
            <person name="Tidwell J."/>
            <person name="Bellgard S.E."/>
            <person name="Bellgard M.I."/>
        </authorList>
    </citation>
    <scope>NUCLEOTIDE SEQUENCE</scope>
    <source>
        <tissue evidence="1">Shoot tissue taken approximately 20 cm above the soil surface</tissue>
    </source>
</reference>
<protein>
    <submittedName>
        <fullName evidence="1">Uncharacterized protein</fullName>
    </submittedName>
</protein>
<organism evidence="1">
    <name type="scientific">Arundo donax</name>
    <name type="common">Giant reed</name>
    <name type="synonym">Donax arundinaceus</name>
    <dbReference type="NCBI Taxonomy" id="35708"/>
    <lineage>
        <taxon>Eukaryota</taxon>
        <taxon>Viridiplantae</taxon>
        <taxon>Streptophyta</taxon>
        <taxon>Embryophyta</taxon>
        <taxon>Tracheophyta</taxon>
        <taxon>Spermatophyta</taxon>
        <taxon>Magnoliopsida</taxon>
        <taxon>Liliopsida</taxon>
        <taxon>Poales</taxon>
        <taxon>Poaceae</taxon>
        <taxon>PACMAD clade</taxon>
        <taxon>Arundinoideae</taxon>
        <taxon>Arundineae</taxon>
        <taxon>Arundo</taxon>
    </lineage>
</organism>
<reference evidence="1" key="1">
    <citation type="submission" date="2014-09" db="EMBL/GenBank/DDBJ databases">
        <authorList>
            <person name="Magalhaes I.L.F."/>
            <person name="Oliveira U."/>
            <person name="Santos F.R."/>
            <person name="Vidigal T.H.D.A."/>
            <person name="Brescovit A.D."/>
            <person name="Santos A.J."/>
        </authorList>
    </citation>
    <scope>NUCLEOTIDE SEQUENCE</scope>
    <source>
        <tissue evidence="1">Shoot tissue taken approximately 20 cm above the soil surface</tissue>
    </source>
</reference>
<dbReference type="AlphaFoldDB" id="A0A0A9Q1Q2"/>